<dbReference type="Pfam" id="PF00614">
    <property type="entry name" value="PLDc"/>
    <property type="match status" value="1"/>
</dbReference>
<dbReference type="GO" id="GO:0004630">
    <property type="term" value="F:phospholipase D activity"/>
    <property type="evidence" value="ECO:0007669"/>
    <property type="project" value="UniProtKB-EC"/>
</dbReference>
<dbReference type="Gene3D" id="3.30.870.10">
    <property type="entry name" value="Endonuclease Chain A"/>
    <property type="match status" value="2"/>
</dbReference>
<evidence type="ECO:0000313" key="8">
    <source>
        <dbReference type="EMBL" id="KAF9761833.1"/>
    </source>
</evidence>
<feature type="domain" description="PLD phosphodiesterase" evidence="7">
    <location>
        <begin position="380"/>
        <end position="407"/>
    </location>
</feature>
<protein>
    <recommendedName>
        <fullName evidence="2">phospholipase D</fullName>
        <ecNumber evidence="2">3.1.4.4</ecNumber>
    </recommendedName>
</protein>
<comment type="catalytic activity">
    <reaction evidence="1">
        <text>a 1,2-diacyl-sn-glycero-3-phosphocholine + H2O = a 1,2-diacyl-sn-glycero-3-phosphate + choline + H(+)</text>
        <dbReference type="Rhea" id="RHEA:14445"/>
        <dbReference type="ChEBI" id="CHEBI:15354"/>
        <dbReference type="ChEBI" id="CHEBI:15377"/>
        <dbReference type="ChEBI" id="CHEBI:15378"/>
        <dbReference type="ChEBI" id="CHEBI:57643"/>
        <dbReference type="ChEBI" id="CHEBI:58608"/>
        <dbReference type="EC" id="3.1.4.4"/>
    </reaction>
</comment>
<name>A0A9P6GX69_9MICR</name>
<evidence type="ECO:0000256" key="5">
    <source>
        <dbReference type="ARBA" id="ARBA00022963"/>
    </source>
</evidence>
<dbReference type="GO" id="GO:0009395">
    <property type="term" value="P:phospholipid catabolic process"/>
    <property type="evidence" value="ECO:0007669"/>
    <property type="project" value="TreeGrafter"/>
</dbReference>
<keyword evidence="3" id="KW-0677">Repeat</keyword>
<dbReference type="EC" id="3.1.4.4" evidence="2"/>
<evidence type="ECO:0000256" key="1">
    <source>
        <dbReference type="ARBA" id="ARBA00000798"/>
    </source>
</evidence>
<evidence type="ECO:0000313" key="9">
    <source>
        <dbReference type="Proteomes" id="UP000740883"/>
    </source>
</evidence>
<evidence type="ECO:0000256" key="6">
    <source>
        <dbReference type="ARBA" id="ARBA00023098"/>
    </source>
</evidence>
<accession>A0A9P6GX69</accession>
<keyword evidence="4" id="KW-0378">Hydrolase</keyword>
<dbReference type="SUPFAM" id="SSF56024">
    <property type="entry name" value="Phospholipase D/nuclease"/>
    <property type="match status" value="2"/>
</dbReference>
<dbReference type="AlphaFoldDB" id="A0A9P6GX69"/>
<dbReference type="CDD" id="cd09141">
    <property type="entry name" value="PLDc_vPLD1_2_yPLD_like_2"/>
    <property type="match status" value="1"/>
</dbReference>
<evidence type="ECO:0000256" key="3">
    <source>
        <dbReference type="ARBA" id="ARBA00022737"/>
    </source>
</evidence>
<dbReference type="PANTHER" id="PTHR18896">
    <property type="entry name" value="PHOSPHOLIPASE D"/>
    <property type="match status" value="1"/>
</dbReference>
<evidence type="ECO:0000256" key="2">
    <source>
        <dbReference type="ARBA" id="ARBA00012027"/>
    </source>
</evidence>
<organism evidence="8 9">
    <name type="scientific">Nosema granulosis</name>
    <dbReference type="NCBI Taxonomy" id="83296"/>
    <lineage>
        <taxon>Eukaryota</taxon>
        <taxon>Fungi</taxon>
        <taxon>Fungi incertae sedis</taxon>
        <taxon>Microsporidia</taxon>
        <taxon>Nosematidae</taxon>
        <taxon>Nosema</taxon>
    </lineage>
</organism>
<evidence type="ECO:0000259" key="7">
    <source>
        <dbReference type="PROSITE" id="PS50035"/>
    </source>
</evidence>
<dbReference type="EMBL" id="SBJO01000256">
    <property type="protein sequence ID" value="KAF9761833.1"/>
    <property type="molecule type" value="Genomic_DNA"/>
</dbReference>
<evidence type="ECO:0000256" key="4">
    <source>
        <dbReference type="ARBA" id="ARBA00022801"/>
    </source>
</evidence>
<keyword evidence="6" id="KW-0443">Lipid metabolism</keyword>
<keyword evidence="9" id="KW-1185">Reference proteome</keyword>
<dbReference type="Proteomes" id="UP000740883">
    <property type="component" value="Unassembled WGS sequence"/>
</dbReference>
<dbReference type="SMART" id="SM00155">
    <property type="entry name" value="PLDc"/>
    <property type="match status" value="2"/>
</dbReference>
<dbReference type="InterPro" id="IPR015679">
    <property type="entry name" value="PLipase_D_fam"/>
</dbReference>
<sequence>MHEDDITKNTRLYKRIVEDCILIPFRRLGFFGSQQFIPILPRFISVEVDNEIEHLNSFSATLSYGNTKWKINRLFIKLSHLCKRLSKIGIEIEAYHSMKSIFSVQKDLLEKIILEIFCKFRNTENSEIFTFFNITRFSFVGGRRFEEHFYMCYSDYTVNPLCIGCCSHPKSLPQKIYVICKETHLLLYDYKDTNSIFKIVYYRGNFLYEVVQGPLYHDVRLLLCEQVIILSSVHRSNISLISTDIGLAMEKYKRSIVKAAFAPLRDGNIANFFVDSQDYYNDLYINLINAKKEIFISGWWVYPKLFLKRIKKGDSFDESYRLDNILKEKAKQGIRIYIIIYQEFYYSLSINSSYTYEVFSRLHRNIQILKYPNVDPTNLTYWSLHEKIVVVDQKISYIGGIDLCLGRFDDGKHKLFDTNKRKKSKEAVQCCEEGRCSLQYEGFNWPGLDYSNPTKKDFIDVQCPKRACIDRYRTPRLPWHDIQCGIVGPSAFDISLHFIQRWNFLAHSIDIIPDETYFETNIAMEKFYLTVQILRSSSYWSQNLPTENSIHEAYKKVINNAEKYIYIENQSFITNNDCLVDYPIQNTVGFSIIKRIEKADKFNESFKVYIVLPLLPAFEAANSFHESSVMNTLIELQSKTIYNGKCSLIDILREKGIDYTKYIVFLSLYKAQVYKKKLVGEQIYVHSKIMICDGTKMIVGSANINDRSMLGDRDSEICAYIEGKDVENLLTVLFKEHLCANELVRKASKGKSKLKKKLIGLFDSPIDLSKDDTFNLIEKIAHRNSKITSKLFKKMPNNKFTTFEAYDKIENKKTTKRISKKSLKLVSNLLGRFILYPFKFLCEENRNDSKISLYSFVPKSVYH</sequence>
<gene>
    <name evidence="8" type="primary">PLD2</name>
    <name evidence="8" type="ORF">NGRA_2389</name>
</gene>
<dbReference type="InterPro" id="IPR025202">
    <property type="entry name" value="PLD-like_dom"/>
</dbReference>
<proteinExistence type="predicted"/>
<comment type="caution">
    <text evidence="8">The sequence shown here is derived from an EMBL/GenBank/DDBJ whole genome shotgun (WGS) entry which is preliminary data.</text>
</comment>
<keyword evidence="5" id="KW-0442">Lipid degradation</keyword>
<dbReference type="OrthoDB" id="14911at2759"/>
<dbReference type="Pfam" id="PF13091">
    <property type="entry name" value="PLDc_2"/>
    <property type="match status" value="1"/>
</dbReference>
<dbReference type="InterPro" id="IPR001736">
    <property type="entry name" value="PLipase_D/transphosphatidylase"/>
</dbReference>
<dbReference type="PROSITE" id="PS50035">
    <property type="entry name" value="PLD"/>
    <property type="match status" value="2"/>
</dbReference>
<dbReference type="PANTHER" id="PTHR18896:SF76">
    <property type="entry name" value="PHOSPHOLIPASE"/>
    <property type="match status" value="1"/>
</dbReference>
<reference evidence="8 9" key="1">
    <citation type="journal article" date="2020" name="Genome Biol. Evol.">
        <title>Comparative genomics of strictly vertically transmitted, feminizing microsporidia endosymbionts of amphipod crustaceans.</title>
        <authorList>
            <person name="Cormier A."/>
            <person name="Chebbi M.A."/>
            <person name="Giraud I."/>
            <person name="Wattier R."/>
            <person name="Teixeira M."/>
            <person name="Gilbert C."/>
            <person name="Rigaud T."/>
            <person name="Cordaux R."/>
        </authorList>
    </citation>
    <scope>NUCLEOTIDE SEQUENCE [LARGE SCALE GENOMIC DNA]</scope>
    <source>
        <strain evidence="8 9">Ou3-Ou53</strain>
    </source>
</reference>
<feature type="domain" description="PLD phosphodiesterase" evidence="7">
    <location>
        <begin position="681"/>
        <end position="708"/>
    </location>
</feature>